<dbReference type="Proteomes" id="UP000630528">
    <property type="component" value="Unassembled WGS sequence"/>
</dbReference>
<dbReference type="PANTHER" id="PTHR42709">
    <property type="entry name" value="ALKALINE PHOSPHATASE LIKE PROTEIN"/>
    <property type="match status" value="1"/>
</dbReference>
<reference evidence="2" key="2">
    <citation type="submission" date="2021-01" db="EMBL/GenBank/DDBJ databases">
        <authorList>
            <person name="Kang M."/>
        </authorList>
    </citation>
    <scope>NUCLEOTIDE SEQUENCE</scope>
    <source>
        <strain evidence="2">KACC 17527</strain>
    </source>
</reference>
<evidence type="ECO:0000313" key="2">
    <source>
        <dbReference type="EMBL" id="MBK6005959.1"/>
    </source>
</evidence>
<dbReference type="InterPro" id="IPR051311">
    <property type="entry name" value="DedA_domain"/>
</dbReference>
<evidence type="ECO:0000313" key="3">
    <source>
        <dbReference type="Proteomes" id="UP000630528"/>
    </source>
</evidence>
<name>A0A934WKQ2_9BURK</name>
<keyword evidence="1" id="KW-0812">Transmembrane</keyword>
<protein>
    <submittedName>
        <fullName evidence="2">VTT domain-containing protein</fullName>
    </submittedName>
</protein>
<gene>
    <name evidence="2" type="ORF">JJB11_07615</name>
</gene>
<keyword evidence="1" id="KW-0472">Membrane</keyword>
<dbReference type="PANTHER" id="PTHR42709:SF2">
    <property type="entry name" value="INNER MEMBRANE PROTEIN YOHD"/>
    <property type="match status" value="1"/>
</dbReference>
<organism evidence="2 3">
    <name type="scientific">Ramlibacter ginsenosidimutans</name>
    <dbReference type="NCBI Taxonomy" id="502333"/>
    <lineage>
        <taxon>Bacteria</taxon>
        <taxon>Pseudomonadati</taxon>
        <taxon>Pseudomonadota</taxon>
        <taxon>Betaproteobacteria</taxon>
        <taxon>Burkholderiales</taxon>
        <taxon>Comamonadaceae</taxon>
        <taxon>Ramlibacter</taxon>
    </lineage>
</organism>
<sequence length="193" mass="20970">MTPTEFLETYGYAAVLAGALMQAETVLLLAGFAAHRGHLSLELVLLLGAIGGAAGGQGFFWIGRRWGGLLRYAPRIQAPMQRMIPLLRRWDAALVFGVRFLYGLRIAGPVAMGALGVDARRFAGFNAAGAVVWSVVFVELGYLLGHGIEVLMQRLDGYERVILWSAAGVVTLLVVGQRVHHAWRARRRDAADS</sequence>
<comment type="caution">
    <text evidence="2">The sequence shown here is derived from an EMBL/GenBank/DDBJ whole genome shotgun (WGS) entry which is preliminary data.</text>
</comment>
<dbReference type="EMBL" id="JAEPWM010000002">
    <property type="protein sequence ID" value="MBK6005959.1"/>
    <property type="molecule type" value="Genomic_DNA"/>
</dbReference>
<evidence type="ECO:0000256" key="1">
    <source>
        <dbReference type="SAM" id="Phobius"/>
    </source>
</evidence>
<dbReference type="GO" id="GO:0005886">
    <property type="term" value="C:plasma membrane"/>
    <property type="evidence" value="ECO:0007669"/>
    <property type="project" value="TreeGrafter"/>
</dbReference>
<feature type="transmembrane region" description="Helical" evidence="1">
    <location>
        <begin position="92"/>
        <end position="115"/>
    </location>
</feature>
<reference evidence="2" key="1">
    <citation type="journal article" date="2012" name="J. Microbiol. Biotechnol.">
        <title>Ramlibacter ginsenosidimutans sp. nov., with ginsenoside-converting activity.</title>
        <authorList>
            <person name="Wang L."/>
            <person name="An D.S."/>
            <person name="Kim S.G."/>
            <person name="Jin F.X."/>
            <person name="Kim S.C."/>
            <person name="Lee S.T."/>
            <person name="Im W.T."/>
        </authorList>
    </citation>
    <scope>NUCLEOTIDE SEQUENCE</scope>
    <source>
        <strain evidence="2">KACC 17527</strain>
    </source>
</reference>
<feature type="transmembrane region" description="Helical" evidence="1">
    <location>
        <begin position="12"/>
        <end position="34"/>
    </location>
</feature>
<feature type="transmembrane region" description="Helical" evidence="1">
    <location>
        <begin position="122"/>
        <end position="142"/>
    </location>
</feature>
<accession>A0A934WKQ2</accession>
<dbReference type="AlphaFoldDB" id="A0A934WKQ2"/>
<dbReference type="RefSeq" id="WP_201167929.1">
    <property type="nucleotide sequence ID" value="NZ_JAEPWM010000002.1"/>
</dbReference>
<feature type="transmembrane region" description="Helical" evidence="1">
    <location>
        <begin position="41"/>
        <end position="62"/>
    </location>
</feature>
<proteinExistence type="predicted"/>
<keyword evidence="1" id="KW-1133">Transmembrane helix</keyword>
<keyword evidence="3" id="KW-1185">Reference proteome</keyword>
<feature type="transmembrane region" description="Helical" evidence="1">
    <location>
        <begin position="162"/>
        <end position="179"/>
    </location>
</feature>